<reference evidence="1" key="1">
    <citation type="submission" date="2014-09" db="EMBL/GenBank/DDBJ databases">
        <authorList>
            <person name="Magalhaes I.L.F."/>
            <person name="Oliveira U."/>
            <person name="Santos F.R."/>
            <person name="Vidigal T.H.D.A."/>
            <person name="Brescovit A.D."/>
            <person name="Santos A.J."/>
        </authorList>
    </citation>
    <scope>NUCLEOTIDE SEQUENCE</scope>
    <source>
        <tissue evidence="1">Shoot tissue taken approximately 20 cm above the soil surface</tissue>
    </source>
</reference>
<dbReference type="EMBL" id="GBRH01237498">
    <property type="protein sequence ID" value="JAD60397.1"/>
    <property type="molecule type" value="Transcribed_RNA"/>
</dbReference>
<evidence type="ECO:0000313" key="1">
    <source>
        <dbReference type="EMBL" id="JAD60397.1"/>
    </source>
</evidence>
<sequence>MGGPGDKSIGHRRFSCVMSFPWRPILSATGFTLHRILFRC</sequence>
<accession>A0A0A9BMA0</accession>
<organism evidence="1">
    <name type="scientific">Arundo donax</name>
    <name type="common">Giant reed</name>
    <name type="synonym">Donax arundinaceus</name>
    <dbReference type="NCBI Taxonomy" id="35708"/>
    <lineage>
        <taxon>Eukaryota</taxon>
        <taxon>Viridiplantae</taxon>
        <taxon>Streptophyta</taxon>
        <taxon>Embryophyta</taxon>
        <taxon>Tracheophyta</taxon>
        <taxon>Spermatophyta</taxon>
        <taxon>Magnoliopsida</taxon>
        <taxon>Liliopsida</taxon>
        <taxon>Poales</taxon>
        <taxon>Poaceae</taxon>
        <taxon>PACMAD clade</taxon>
        <taxon>Arundinoideae</taxon>
        <taxon>Arundineae</taxon>
        <taxon>Arundo</taxon>
    </lineage>
</organism>
<protein>
    <submittedName>
        <fullName evidence="1">Uncharacterized protein</fullName>
    </submittedName>
</protein>
<name>A0A0A9BMA0_ARUDO</name>
<reference evidence="1" key="2">
    <citation type="journal article" date="2015" name="Data Brief">
        <title>Shoot transcriptome of the giant reed, Arundo donax.</title>
        <authorList>
            <person name="Barrero R.A."/>
            <person name="Guerrero F.D."/>
            <person name="Moolhuijzen P."/>
            <person name="Goolsby J.A."/>
            <person name="Tidwell J."/>
            <person name="Bellgard S.E."/>
            <person name="Bellgard M.I."/>
        </authorList>
    </citation>
    <scope>NUCLEOTIDE SEQUENCE</scope>
    <source>
        <tissue evidence="1">Shoot tissue taken approximately 20 cm above the soil surface</tissue>
    </source>
</reference>
<dbReference type="AlphaFoldDB" id="A0A0A9BMA0"/>
<proteinExistence type="predicted"/>